<comment type="caution">
    <text evidence="1">The sequence shown here is derived from an EMBL/GenBank/DDBJ whole genome shotgun (WGS) entry which is preliminary data.</text>
</comment>
<accession>A0A9W8TAT0</accession>
<gene>
    <name evidence="1" type="ORF">N0V84_011239</name>
</gene>
<dbReference type="AlphaFoldDB" id="A0A9W8TAT0"/>
<protein>
    <submittedName>
        <fullName evidence="1">Uncharacterized protein</fullName>
    </submittedName>
</protein>
<proteinExistence type="predicted"/>
<reference evidence="1" key="1">
    <citation type="submission" date="2022-10" db="EMBL/GenBank/DDBJ databases">
        <title>Tapping the CABI collections for fungal endophytes: first genome assemblies for Collariella, Neodidymelliopsis, Ascochyta clinopodiicola, Didymella pomorum, Didymosphaeria variabile, Neocosmospora piperis and Neocucurbitaria cava.</title>
        <authorList>
            <person name="Hill R."/>
        </authorList>
    </citation>
    <scope>NUCLEOTIDE SEQUENCE</scope>
    <source>
        <strain evidence="1">IMI 366586</strain>
    </source>
</reference>
<name>A0A9W8TAT0_9HYPO</name>
<dbReference type="Proteomes" id="UP001140502">
    <property type="component" value="Unassembled WGS sequence"/>
</dbReference>
<keyword evidence="2" id="KW-1185">Reference proteome</keyword>
<organism evidence="1 2">
    <name type="scientific">Fusarium piperis</name>
    <dbReference type="NCBI Taxonomy" id="1435070"/>
    <lineage>
        <taxon>Eukaryota</taxon>
        <taxon>Fungi</taxon>
        <taxon>Dikarya</taxon>
        <taxon>Ascomycota</taxon>
        <taxon>Pezizomycotina</taxon>
        <taxon>Sordariomycetes</taxon>
        <taxon>Hypocreomycetidae</taxon>
        <taxon>Hypocreales</taxon>
        <taxon>Nectriaceae</taxon>
        <taxon>Fusarium</taxon>
        <taxon>Fusarium solani species complex</taxon>
    </lineage>
</organism>
<dbReference type="OrthoDB" id="4752958at2759"/>
<evidence type="ECO:0000313" key="1">
    <source>
        <dbReference type="EMBL" id="KAJ4309915.1"/>
    </source>
</evidence>
<sequence>MAMTRTISVLSLSQNRAVVRSIHAHIEPHGYGIGGILESDPLSVHDLGVALRVLEPRPKAIVVGRGYTEEEASEVRKAFAEYHKDVGLDAGIVIKITDEVFDKVGKEGVPKWVLEQLQGYFEK</sequence>
<dbReference type="EMBL" id="JAPEUR010000405">
    <property type="protein sequence ID" value="KAJ4309915.1"/>
    <property type="molecule type" value="Genomic_DNA"/>
</dbReference>
<evidence type="ECO:0000313" key="2">
    <source>
        <dbReference type="Proteomes" id="UP001140502"/>
    </source>
</evidence>